<dbReference type="PRINTS" id="PR00081">
    <property type="entry name" value="GDHRDH"/>
</dbReference>
<dbReference type="eggNOG" id="KOG4169">
    <property type="taxonomic scope" value="Eukaryota"/>
</dbReference>
<dbReference type="Gene3D" id="3.40.50.720">
    <property type="entry name" value="NAD(P)-binding Rossmann-like Domain"/>
    <property type="match status" value="2"/>
</dbReference>
<dbReference type="Pfam" id="PF00107">
    <property type="entry name" value="ADH_zinc_N"/>
    <property type="match status" value="1"/>
</dbReference>
<evidence type="ECO:0000256" key="1">
    <source>
        <dbReference type="ARBA" id="ARBA00023002"/>
    </source>
</evidence>
<dbReference type="Gene3D" id="3.90.180.10">
    <property type="entry name" value="Medium-chain alcohol dehydrogenases, catalytic domain"/>
    <property type="match status" value="1"/>
</dbReference>
<accession>E1ZHA7</accession>
<dbReference type="InterPro" id="IPR013149">
    <property type="entry name" value="ADH-like_C"/>
</dbReference>
<dbReference type="STRING" id="554065.E1ZHA7"/>
<evidence type="ECO:0000259" key="2">
    <source>
        <dbReference type="SMART" id="SM00829"/>
    </source>
</evidence>
<dbReference type="InterPro" id="IPR011032">
    <property type="entry name" value="GroES-like_sf"/>
</dbReference>
<gene>
    <name evidence="3" type="ORF">CHLNCDRAFT_134990</name>
</gene>
<dbReference type="eggNOG" id="KOG1196">
    <property type="taxonomic scope" value="Eukaryota"/>
</dbReference>
<evidence type="ECO:0000313" key="4">
    <source>
        <dbReference type="Proteomes" id="UP000008141"/>
    </source>
</evidence>
<dbReference type="OrthoDB" id="48317at2759"/>
<dbReference type="SUPFAM" id="SSF51735">
    <property type="entry name" value="NAD(P)-binding Rossmann-fold domains"/>
    <property type="match status" value="2"/>
</dbReference>
<dbReference type="InterPro" id="IPR051397">
    <property type="entry name" value="Zn-ADH-like_protein"/>
</dbReference>
<dbReference type="PANTHER" id="PTHR43677:SF3">
    <property type="entry name" value="PROSTAGLANDIN REDUCTASE 3"/>
    <property type="match status" value="1"/>
</dbReference>
<keyword evidence="4" id="KW-1185">Reference proteome</keyword>
<dbReference type="SUPFAM" id="SSF50129">
    <property type="entry name" value="GroES-like"/>
    <property type="match status" value="1"/>
</dbReference>
<evidence type="ECO:0000313" key="3">
    <source>
        <dbReference type="EMBL" id="EFN55092.1"/>
    </source>
</evidence>
<dbReference type="GeneID" id="17354314"/>
<name>E1ZHA7_CHLVA</name>
<dbReference type="AlphaFoldDB" id="E1ZHA7"/>
<keyword evidence="1" id="KW-0560">Oxidoreductase</keyword>
<dbReference type="InterPro" id="IPR036291">
    <property type="entry name" value="NAD(P)-bd_dom_sf"/>
</dbReference>
<dbReference type="FunCoup" id="E1ZHA7">
    <property type="interactions" value="974"/>
</dbReference>
<dbReference type="OMA" id="GKHVDTY"/>
<protein>
    <recommendedName>
        <fullName evidence="2">Enoyl reductase (ER) domain-containing protein</fullName>
    </recommendedName>
</protein>
<dbReference type="EMBL" id="GL433846">
    <property type="protein sequence ID" value="EFN55092.1"/>
    <property type="molecule type" value="Genomic_DNA"/>
</dbReference>
<dbReference type="PANTHER" id="PTHR43677">
    <property type="entry name" value="SHORT-CHAIN DEHYDROGENASE/REDUCTASE"/>
    <property type="match status" value="1"/>
</dbReference>
<dbReference type="Proteomes" id="UP000008141">
    <property type="component" value="Unassembled WGS sequence"/>
</dbReference>
<dbReference type="GO" id="GO:0005739">
    <property type="term" value="C:mitochondrion"/>
    <property type="evidence" value="ECO:0007669"/>
    <property type="project" value="TreeGrafter"/>
</dbReference>
<dbReference type="Pfam" id="PF08240">
    <property type="entry name" value="ADH_N"/>
    <property type="match status" value="1"/>
</dbReference>
<dbReference type="Pfam" id="PF00106">
    <property type="entry name" value="adh_short"/>
    <property type="match status" value="1"/>
</dbReference>
<dbReference type="KEGG" id="cvr:CHLNCDRAFT_134990"/>
<dbReference type="InParanoid" id="E1ZHA7"/>
<dbReference type="SMART" id="SM00829">
    <property type="entry name" value="PKS_ER"/>
    <property type="match status" value="1"/>
</dbReference>
<dbReference type="InterPro" id="IPR002347">
    <property type="entry name" value="SDR_fam"/>
</dbReference>
<sequence>MKGNAALVTGAASGIGRDLALALAQRGVAVTVADIDAAGAEAVAQEITRQGGAALAVRCDVADVREQRDAFQQHCRRFNRLDYALLNAGIGEQGDMVFGKDGAWQATLDVDLRGVIQGVGLAARAMLTGDPDGNGGGSGGSSKGGVIMITASAGGVYPMPLSPVYAAAKAGCVQLTRSLAPRLIKKGFTDTALVRGMQQDAALAAEVMRDTQGRLLSVDKVTQAGLALLADGSKVGTCLVVLVDGNWVEPQRTRFKSGEPAVRAVVVVVEMPSSAAAARVDPALRAWATAGGAAPGLPTAATRVVEVYRLSSDFRAATRIVRRPLPAQLPPGAVLVRRLYAGINASDVNFSAGRYFGSTAAAEKKLPFEAGFEAVGVVAAAAPDVQGIAVGQPVCTMTYGGFAEWAVVGARHVFPVPEASPEMAALMTSGLTASIALEQAGGLRKAQTVLVTAAAGGTGQIAVQLAVMAGCHVIGTCSGGDKEVLLRSLGCHRVVNYRLGGGLKEVLKREYPQGVDLVWESVGGEMFDACVDALAPRGRLLTIGHMSQYADGWAKRPYPGLAEKLLWKSATLQGFFLLHYASHWRRHLKKLAGLFQGGQLRVQMDPKRFIGLEAVPDAVEWLQTGRSVGKVYVQIAPQLPTAAARPRL</sequence>
<dbReference type="RefSeq" id="XP_005847194.1">
    <property type="nucleotide sequence ID" value="XM_005847132.1"/>
</dbReference>
<feature type="domain" description="Enoyl reductase (ER)" evidence="2">
    <location>
        <begin position="312"/>
        <end position="633"/>
    </location>
</feature>
<dbReference type="InterPro" id="IPR020843">
    <property type="entry name" value="ER"/>
</dbReference>
<dbReference type="FunFam" id="3.40.50.720:FF:000121">
    <property type="entry name" value="Prostaglandin reductase 2"/>
    <property type="match status" value="1"/>
</dbReference>
<dbReference type="InterPro" id="IPR013154">
    <property type="entry name" value="ADH-like_N"/>
</dbReference>
<organism evidence="4">
    <name type="scientific">Chlorella variabilis</name>
    <name type="common">Green alga</name>
    <dbReference type="NCBI Taxonomy" id="554065"/>
    <lineage>
        <taxon>Eukaryota</taxon>
        <taxon>Viridiplantae</taxon>
        <taxon>Chlorophyta</taxon>
        <taxon>core chlorophytes</taxon>
        <taxon>Trebouxiophyceae</taxon>
        <taxon>Chlorellales</taxon>
        <taxon>Chlorellaceae</taxon>
        <taxon>Chlorella clade</taxon>
        <taxon>Chlorella</taxon>
    </lineage>
</organism>
<proteinExistence type="predicted"/>
<reference evidence="3 4" key="1">
    <citation type="journal article" date="2010" name="Plant Cell">
        <title>The Chlorella variabilis NC64A genome reveals adaptation to photosymbiosis, coevolution with viruses, and cryptic sex.</title>
        <authorList>
            <person name="Blanc G."/>
            <person name="Duncan G."/>
            <person name="Agarkova I."/>
            <person name="Borodovsky M."/>
            <person name="Gurnon J."/>
            <person name="Kuo A."/>
            <person name="Lindquist E."/>
            <person name="Lucas S."/>
            <person name="Pangilinan J."/>
            <person name="Polle J."/>
            <person name="Salamov A."/>
            <person name="Terry A."/>
            <person name="Yamada T."/>
            <person name="Dunigan D.D."/>
            <person name="Grigoriev I.V."/>
            <person name="Claverie J.M."/>
            <person name="Van Etten J.L."/>
        </authorList>
    </citation>
    <scope>NUCLEOTIDE SEQUENCE [LARGE SCALE GENOMIC DNA]</scope>
    <source>
        <strain evidence="3 4">NC64A</strain>
    </source>
</reference>
<dbReference type="GO" id="GO:0016491">
    <property type="term" value="F:oxidoreductase activity"/>
    <property type="evidence" value="ECO:0007669"/>
    <property type="project" value="UniProtKB-KW"/>
</dbReference>